<dbReference type="PROSITE" id="PS00708">
    <property type="entry name" value="PRO_ENDOPEP_SER"/>
    <property type="match status" value="1"/>
</dbReference>
<gene>
    <name evidence="7" type="ORF">SAMN04488057_110154</name>
</gene>
<protein>
    <submittedName>
        <fullName evidence="7">Dipeptidyl-peptidase-4</fullName>
    </submittedName>
</protein>
<dbReference type="Gene3D" id="3.40.50.1820">
    <property type="entry name" value="alpha/beta hydrolase"/>
    <property type="match status" value="1"/>
</dbReference>
<evidence type="ECO:0000256" key="1">
    <source>
        <dbReference type="ARBA" id="ARBA00022670"/>
    </source>
</evidence>
<accession>A0A1M7PU60</accession>
<dbReference type="PANTHER" id="PTHR11731:SF193">
    <property type="entry name" value="DIPEPTIDYL PEPTIDASE 9"/>
    <property type="match status" value="1"/>
</dbReference>
<dbReference type="SUPFAM" id="SSF53474">
    <property type="entry name" value="alpha/beta-Hydrolases"/>
    <property type="match status" value="1"/>
</dbReference>
<evidence type="ECO:0000313" key="8">
    <source>
        <dbReference type="Proteomes" id="UP000184513"/>
    </source>
</evidence>
<dbReference type="EMBL" id="FRCY01000010">
    <property type="protein sequence ID" value="SHN20918.1"/>
    <property type="molecule type" value="Genomic_DNA"/>
</dbReference>
<dbReference type="Pfam" id="PF00930">
    <property type="entry name" value="DPPIV_N"/>
    <property type="match status" value="1"/>
</dbReference>
<feature type="domain" description="Peptidase S9 prolyl oligopeptidase catalytic" evidence="5">
    <location>
        <begin position="530"/>
        <end position="727"/>
    </location>
</feature>
<organism evidence="7 8">
    <name type="scientific">Cyclobacterium lianum</name>
    <dbReference type="NCBI Taxonomy" id="388280"/>
    <lineage>
        <taxon>Bacteria</taxon>
        <taxon>Pseudomonadati</taxon>
        <taxon>Bacteroidota</taxon>
        <taxon>Cytophagia</taxon>
        <taxon>Cytophagales</taxon>
        <taxon>Cyclobacteriaceae</taxon>
        <taxon>Cyclobacterium</taxon>
    </lineage>
</organism>
<evidence type="ECO:0000313" key="7">
    <source>
        <dbReference type="EMBL" id="SHN20918.1"/>
    </source>
</evidence>
<keyword evidence="3" id="KW-0325">Glycoprotein</keyword>
<name>A0A1M7PU60_9BACT</name>
<dbReference type="FunFam" id="3.40.50.1820:FF:000003">
    <property type="entry name" value="Dipeptidyl peptidase 4"/>
    <property type="match status" value="1"/>
</dbReference>
<feature type="signal peptide" evidence="4">
    <location>
        <begin position="1"/>
        <end position="23"/>
    </location>
</feature>
<evidence type="ECO:0000256" key="3">
    <source>
        <dbReference type="ARBA" id="ARBA00023180"/>
    </source>
</evidence>
<keyword evidence="8" id="KW-1185">Reference proteome</keyword>
<dbReference type="InterPro" id="IPR002471">
    <property type="entry name" value="Pept_S9_AS"/>
</dbReference>
<feature type="domain" description="Dipeptidylpeptidase IV N-terminal" evidence="6">
    <location>
        <begin position="100"/>
        <end position="443"/>
    </location>
</feature>
<sequence length="727" mass="82871">MQALLKVFFFFIFLSASQVSLFAQEKQKIGLDDVIRKQTFVPQLVRGINWMRDGQFYSSLRKTEGYAQVVKINLTTGEQTDVLIDGREIGLDFSDYAFNPEESMALLASEVTPIYRRSSKASYHLLDLNTGEMRELENGEQISYASLSPDNRRVAFVKDNNLFFENLRSGEKIQVTTDGQKNAIINGSADWVYEEEFSMSKAFEWSPDGKKLAFIRFDEREVPEFNMQKWGKLYPEDYHFKYPKAGEQNARVSIWVYDIESSQTQVMDTGSETDVYLPRIYWANDSQTLAIVRLNRLQNQKDIIFSDVNSGESKVILSEKAATYVDLNFNDNFIFLPDESGFITTSEKDGFKHIYHHNMAGEQLSQITEGEWEVTALVGVDAEKARVYYISTEQSPMERHFYSIALNGKRKMLLSPESGTHNINMSPDHRFFIDTHSSVDLPPQTALYNESGELIKLLEGNQQLQEKILSYDFNEKSFFTFETLDGTSLNGYLIKPPGFDPGKTYPLLLYVYGGPGSQQVMNTWGGTRDWWHQHLASAGYLVACVDNRGTGGRGRAFKHSTYGQLGKLETQDQIAAAQYLAAEPFVDSDRIGIWGWSYGGYMSSLALMLGNETFKMAISVAPVTSWRYYDTIYTERYLKTPQLNPEGYDDYSPLSHVSKLTGKLLLIHGTGDDNVHFQNSVELVDALIAADKQFDTFYYPNRSHGISGGNTTWHLYRMMTDYIKENL</sequence>
<dbReference type="RefSeq" id="WP_073095702.1">
    <property type="nucleotide sequence ID" value="NZ_FRCY01000010.1"/>
</dbReference>
<evidence type="ECO:0000259" key="6">
    <source>
        <dbReference type="Pfam" id="PF00930"/>
    </source>
</evidence>
<evidence type="ECO:0000259" key="5">
    <source>
        <dbReference type="Pfam" id="PF00326"/>
    </source>
</evidence>
<dbReference type="InterPro" id="IPR050278">
    <property type="entry name" value="Serine_Prot_S9B/DPPIV"/>
</dbReference>
<feature type="chain" id="PRO_5012816788" evidence="4">
    <location>
        <begin position="24"/>
        <end position="727"/>
    </location>
</feature>
<dbReference type="GO" id="GO:0004252">
    <property type="term" value="F:serine-type endopeptidase activity"/>
    <property type="evidence" value="ECO:0007669"/>
    <property type="project" value="InterPro"/>
</dbReference>
<dbReference type="STRING" id="388280.SAMN04488057_110154"/>
<dbReference type="OrthoDB" id="9812921at2"/>
<evidence type="ECO:0000256" key="2">
    <source>
        <dbReference type="ARBA" id="ARBA00022801"/>
    </source>
</evidence>
<dbReference type="Pfam" id="PF00326">
    <property type="entry name" value="Peptidase_S9"/>
    <property type="match status" value="1"/>
</dbReference>
<keyword evidence="2" id="KW-0378">Hydrolase</keyword>
<keyword evidence="4" id="KW-0732">Signal</keyword>
<reference evidence="7 8" key="1">
    <citation type="submission" date="2016-11" db="EMBL/GenBank/DDBJ databases">
        <authorList>
            <person name="Jaros S."/>
            <person name="Januszkiewicz K."/>
            <person name="Wedrychowicz H."/>
        </authorList>
    </citation>
    <scope>NUCLEOTIDE SEQUENCE [LARGE SCALE GENOMIC DNA]</scope>
    <source>
        <strain evidence="7 8">CGMCC 1.6102</strain>
    </source>
</reference>
<dbReference type="InterPro" id="IPR002469">
    <property type="entry name" value="Peptidase_S9B_N"/>
</dbReference>
<dbReference type="InterPro" id="IPR001375">
    <property type="entry name" value="Peptidase_S9_cat"/>
</dbReference>
<dbReference type="GO" id="GO:0008239">
    <property type="term" value="F:dipeptidyl-peptidase activity"/>
    <property type="evidence" value="ECO:0007669"/>
    <property type="project" value="TreeGrafter"/>
</dbReference>
<dbReference type="AlphaFoldDB" id="A0A1M7PU60"/>
<evidence type="ECO:0000256" key="4">
    <source>
        <dbReference type="SAM" id="SignalP"/>
    </source>
</evidence>
<dbReference type="Proteomes" id="UP000184513">
    <property type="component" value="Unassembled WGS sequence"/>
</dbReference>
<keyword evidence="1" id="KW-0645">Protease</keyword>
<proteinExistence type="predicted"/>
<dbReference type="GO" id="GO:0006508">
    <property type="term" value="P:proteolysis"/>
    <property type="evidence" value="ECO:0007669"/>
    <property type="project" value="UniProtKB-KW"/>
</dbReference>
<dbReference type="PANTHER" id="PTHR11731">
    <property type="entry name" value="PROTEASE FAMILY S9B,C DIPEPTIDYL-PEPTIDASE IV-RELATED"/>
    <property type="match status" value="1"/>
</dbReference>
<dbReference type="InterPro" id="IPR029058">
    <property type="entry name" value="AB_hydrolase_fold"/>
</dbReference>
<dbReference type="SUPFAM" id="SSF82171">
    <property type="entry name" value="DPP6 N-terminal domain-like"/>
    <property type="match status" value="1"/>
</dbReference>
<dbReference type="Gene3D" id="2.140.10.30">
    <property type="entry name" value="Dipeptidylpeptidase IV, N-terminal domain"/>
    <property type="match status" value="1"/>
</dbReference>